<evidence type="ECO:0008006" key="3">
    <source>
        <dbReference type="Google" id="ProtNLM"/>
    </source>
</evidence>
<dbReference type="InterPro" id="IPR043129">
    <property type="entry name" value="ATPase_NBD"/>
</dbReference>
<dbReference type="EMBL" id="CP001560">
    <property type="protein sequence ID" value="AFJ45370.1"/>
    <property type="molecule type" value="Genomic_DNA"/>
</dbReference>
<reference evidence="1 2" key="1">
    <citation type="journal article" date="2012" name="J. Bacteriol.">
        <title>Complete genome sequence of the B12-producing Shimwellia blattae strain DSM 4481, isolated from a cockroach.</title>
        <authorList>
            <person name="Brzuszkiewicz E."/>
            <person name="Waschkowitz T."/>
            <person name="Wiezer A."/>
            <person name="Daniel R."/>
        </authorList>
    </citation>
    <scope>NUCLEOTIDE SEQUENCE [LARGE SCALE GENOMIC DNA]</scope>
    <source>
        <strain evidence="2">ATCC 29907 / DSM 4481 / JCM 1650 / NBRC 105725 / CDC 9005-74</strain>
    </source>
</reference>
<dbReference type="RefSeq" id="WP_002444796.1">
    <property type="nucleotide sequence ID" value="NC_017910.1"/>
</dbReference>
<organism evidence="1 2">
    <name type="scientific">Shimwellia blattae (strain ATCC 29907 / DSM 4481 / JCM 1650 / NBRC 105725 / CDC 9005-74)</name>
    <name type="common">Escherichia blattae</name>
    <dbReference type="NCBI Taxonomy" id="630626"/>
    <lineage>
        <taxon>Bacteria</taxon>
        <taxon>Pseudomonadati</taxon>
        <taxon>Pseudomonadota</taxon>
        <taxon>Gammaproteobacteria</taxon>
        <taxon>Enterobacterales</taxon>
        <taxon>Enterobacteriaceae</taxon>
        <taxon>Shimwellia</taxon>
    </lineage>
</organism>
<dbReference type="Proteomes" id="UP000001955">
    <property type="component" value="Chromosome"/>
</dbReference>
<protein>
    <recommendedName>
        <fullName evidence="3">Pilus assembly protein HofM</fullName>
    </recommendedName>
</protein>
<proteinExistence type="predicted"/>
<dbReference type="OrthoDB" id="6447548at2"/>
<keyword evidence="2" id="KW-1185">Reference proteome</keyword>
<accession>I2B4B6</accession>
<dbReference type="KEGG" id="ebt:EBL_c02350"/>
<evidence type="ECO:0000313" key="1">
    <source>
        <dbReference type="EMBL" id="AFJ45370.1"/>
    </source>
</evidence>
<dbReference type="HOGENOM" id="CLU_083891_1_0_6"/>
<sequence length="265" mass="29291">MMNSQWRIGLELHSSGLRAVGLQFRRQGWRLCRWWHLPFGSPGVEYTSGEFARQAAQTLSHWRKSLPYRYQLRVSVPAQRALQQQVAMPDCTLPEPQLQRYIEQAAAAQLALPDDPLAWDYMHPGTGPARVTGVRLRDIQRLVAILRSARLTASSISPDASALQSFLPRAQGGDQWLVHREPGHWLWAGGGQWGTEASTDPHWLAQWCQQRELNPASVAFSSALAEDAARVTFSPWSGIPGLSAPLPPCAGVFTVATGLALGSLR</sequence>
<dbReference type="Gene3D" id="3.30.420.380">
    <property type="match status" value="1"/>
</dbReference>
<gene>
    <name evidence="1" type="ordered locus">EBL_c02350</name>
</gene>
<evidence type="ECO:0000313" key="2">
    <source>
        <dbReference type="Proteomes" id="UP000001955"/>
    </source>
</evidence>
<dbReference type="STRING" id="630626.EBL_c02350"/>
<dbReference type="AlphaFoldDB" id="I2B4B6"/>
<accession>K6WM83</accession>
<name>I2B4B6_SHIBC</name>
<dbReference type="eggNOG" id="COG4972">
    <property type="taxonomic scope" value="Bacteria"/>
</dbReference>
<dbReference type="SUPFAM" id="SSF53067">
    <property type="entry name" value="Actin-like ATPase domain"/>
    <property type="match status" value="1"/>
</dbReference>